<sequence length="175" mass="19858">MSTKAEQAVKPVERPFALIDSDPHAKRVMSYMRPSDYAVWASATATFPALQYLKQTQSPLGAMPKHMGTALKIGGFLGFVGGFLLAYQRSTFRFWGWTENAQEVDRDYKELSARAKAGLPLYGESSQPDYIQGVAFRNSQWSQLKFQAIPWFNFVNHPYHGVDTTKYYKEAAEKE</sequence>
<dbReference type="PANTHER" id="PTHR34062">
    <property type="entry name" value="OXIDOREDUCTASE 21 KDA SUBUNIT, PUTATIVE (AFU_ORTHOLOGUE AFUA_4G04750)-RELATED"/>
    <property type="match status" value="1"/>
</dbReference>
<evidence type="ECO:0000256" key="1">
    <source>
        <dbReference type="SAM" id="Phobius"/>
    </source>
</evidence>
<dbReference type="PANTHER" id="PTHR34062:SF1">
    <property type="entry name" value="NADH-UBIQUINONE OXIDOREDUCTASE 21KDA SUBUNIT N-TERMINAL DOMAIN-CONTAINING PROTEIN"/>
    <property type="match status" value="1"/>
</dbReference>
<dbReference type="InterPro" id="IPR019721">
    <property type="entry name" value="NADH-UbQ_OxRdtase_su21_N"/>
</dbReference>
<evidence type="ECO:0000313" key="4">
    <source>
        <dbReference type="EMBL" id="GAA93540.1"/>
    </source>
</evidence>
<dbReference type="OrthoDB" id="196140at2759"/>
<feature type="transmembrane region" description="Helical" evidence="1">
    <location>
        <begin position="66"/>
        <end position="87"/>
    </location>
</feature>
<dbReference type="Pfam" id="PF10785">
    <property type="entry name" value="NADH-u_ox-rdase"/>
    <property type="match status" value="1"/>
</dbReference>
<protein>
    <recommendedName>
        <fullName evidence="6">NADH-ubiquinone oxidoreductase 21kDa subunit N-terminal domain-containing protein</fullName>
    </recommendedName>
</protein>
<proteinExistence type="predicted"/>
<dbReference type="eggNOG" id="ENOG502S1BF">
    <property type="taxonomic scope" value="Eukaryota"/>
</dbReference>
<organism evidence="4 5">
    <name type="scientific">Mixia osmundae (strain CBS 9802 / IAM 14324 / JCM 22182 / KY 12970)</name>
    <dbReference type="NCBI Taxonomy" id="764103"/>
    <lineage>
        <taxon>Eukaryota</taxon>
        <taxon>Fungi</taxon>
        <taxon>Dikarya</taxon>
        <taxon>Basidiomycota</taxon>
        <taxon>Pucciniomycotina</taxon>
        <taxon>Mixiomycetes</taxon>
        <taxon>Mixiales</taxon>
        <taxon>Mixiaceae</taxon>
        <taxon>Mixia</taxon>
    </lineage>
</organism>
<keyword evidence="1" id="KW-0472">Membrane</keyword>
<dbReference type="HOGENOM" id="CLU_087364_0_0_1"/>
<reference evidence="4 5" key="2">
    <citation type="journal article" date="2012" name="Open Biol.">
        <title>Characteristics of nucleosomes and linker DNA regions on the genome of the basidiomycete Mixia osmundae revealed by mono- and dinucleosome mapping.</title>
        <authorList>
            <person name="Nishida H."/>
            <person name="Kondo S."/>
            <person name="Matsumoto T."/>
            <person name="Suzuki Y."/>
            <person name="Yoshikawa H."/>
            <person name="Taylor T.D."/>
            <person name="Sugiyama J."/>
        </authorList>
    </citation>
    <scope>NUCLEOTIDE SEQUENCE [LARGE SCALE GENOMIC DNA]</scope>
    <source>
        <strain evidence="5">CBS 9802 / IAM 14324 / JCM 22182 / KY 12970</strain>
    </source>
</reference>
<dbReference type="OMA" id="TVPWFNF"/>
<keyword evidence="1" id="KW-1133">Transmembrane helix</keyword>
<dbReference type="Pfam" id="PF12853">
    <property type="entry name" value="NADH_u_ox_C"/>
    <property type="match status" value="1"/>
</dbReference>
<dbReference type="EMBL" id="BABT02000007">
    <property type="protein sequence ID" value="GAA93540.1"/>
    <property type="molecule type" value="Genomic_DNA"/>
</dbReference>
<comment type="caution">
    <text evidence="4">The sequence shown here is derived from an EMBL/GenBank/DDBJ whole genome shotgun (WGS) entry which is preliminary data.</text>
</comment>
<dbReference type="Proteomes" id="UP000009131">
    <property type="component" value="Unassembled WGS sequence"/>
</dbReference>
<accession>G7DSI0</accession>
<feature type="domain" description="NADH-ubiquinone oxidoreductase 21kDa subunit N-terminal" evidence="2">
    <location>
        <begin position="14"/>
        <end position="99"/>
    </location>
</feature>
<dbReference type="InParanoid" id="G7DSI0"/>
<dbReference type="STRING" id="764103.G7DSI0"/>
<gene>
    <name evidence="4" type="primary">Mo00184</name>
    <name evidence="4" type="ORF">E5Q_00184</name>
</gene>
<evidence type="ECO:0000259" key="3">
    <source>
        <dbReference type="Pfam" id="PF12853"/>
    </source>
</evidence>
<evidence type="ECO:0008006" key="6">
    <source>
        <dbReference type="Google" id="ProtNLM"/>
    </source>
</evidence>
<evidence type="ECO:0000259" key="2">
    <source>
        <dbReference type="Pfam" id="PF10785"/>
    </source>
</evidence>
<dbReference type="AlphaFoldDB" id="G7DSI0"/>
<dbReference type="RefSeq" id="XP_014566552.1">
    <property type="nucleotide sequence ID" value="XM_014711066.1"/>
</dbReference>
<dbReference type="InterPro" id="IPR024549">
    <property type="entry name" value="NADH-UbQ_OxRdtase_su21_C_fun"/>
</dbReference>
<feature type="transmembrane region" description="Helical" evidence="1">
    <location>
        <begin position="37"/>
        <end position="54"/>
    </location>
</feature>
<keyword evidence="1" id="KW-0812">Transmembrane</keyword>
<name>G7DSI0_MIXOS</name>
<feature type="domain" description="NADH-ubiquinone oxidoreductase 21kDa subunit C-terminal fungi" evidence="3">
    <location>
        <begin position="110"/>
        <end position="172"/>
    </location>
</feature>
<evidence type="ECO:0000313" key="5">
    <source>
        <dbReference type="Proteomes" id="UP000009131"/>
    </source>
</evidence>
<reference evidence="4 5" key="1">
    <citation type="journal article" date="2011" name="J. Gen. Appl. Microbiol.">
        <title>Draft genome sequencing of the enigmatic basidiomycete Mixia osmundae.</title>
        <authorList>
            <person name="Nishida H."/>
            <person name="Nagatsuka Y."/>
            <person name="Sugiyama J."/>
        </authorList>
    </citation>
    <scope>NUCLEOTIDE SEQUENCE [LARGE SCALE GENOMIC DNA]</scope>
    <source>
        <strain evidence="5">CBS 9802 / IAM 14324 / JCM 22182 / KY 12970</strain>
    </source>
</reference>
<dbReference type="InterPro" id="IPR053229">
    <property type="entry name" value="NADH-Q_oxidrdct_subunit"/>
</dbReference>
<keyword evidence="5" id="KW-1185">Reference proteome</keyword>